<keyword evidence="1" id="KW-0479">Metal-binding</keyword>
<dbReference type="Pfam" id="PF14195">
    <property type="entry name" value="DUF4316"/>
    <property type="match status" value="1"/>
</dbReference>
<sequence>MGESVFEVVKQSVTAREAAELYGIAVGRGGMACCPFHDDRHPSMKVDTRFHCFGCGADGDVIDFTARLYDLSPKGAAEKLAQDFGLSYDSKAPIRRSYVRQKTEAQVRKEKREHGWRVLTDYYHLLRKWEADYSPKTADEDPHPRFLEAVQKKDYMGYLLDTFLDSSTEEQDQWIAEHTAEISAIEGRVNIMADKPTNRERLQQITAGIEQGIKELFESEKYMRYLSVMSRFHRYSVNNTMLIYMQKPDATLVAGYNKWKNQFERHVKKGEHGITIIAPTPFKKKIEEQKLDPDTKAPILDAEGKAVMEEREVEIPMFRPVKVFDVSQTDGKPLPELASSLSGNVQNYEAFMEALRRSAPVPLSVEPMAANMDGYFSPDQQRIAIRAGMSEVQTVSAAVHEIAHSKLHNYAKAQEEAARAGDKEPPKKKDRNTEEVEAESISYAVCQYYGIQTGENSFGYIANWSQGKELPELRASLETINKAAGELIADIDRHYKVICKERGIDLAAQSEQTVPQQEAASEAEVPMQAPARHAYKLHSNFERTSPADSTYIQEYTVADDLSLIPGEVLYAGTYDECVKLHNALQDGSMTAEQVKAQAQAEKLYELDGRLYLHVQPCDGGYDYTIYDKGTMRALDGGQLDAPELPLSTAALKICEMHDMGGQSIQYAPLSMIETLQEAAVQQMQAAAQAAAPETTMLPDAPEQHLDEYPMPDPTLTQDDLEKSGYLDGDLLPLSKERAYELMERDLTVYIVQQGENPAMAFDTTDLDAYDGIFAVTREEWEESPAFDAQVKERMDHQQEREQAFLDHKGDCFAIYQVKHTDELRDIRYEGLEWLKSIGQTAQRDNYDLVYTAPLLPSDLKGDTAEQLFYRFNNEHPADYRHPSMSVSDIVAIKRDGKVSCHYCDSFGFAEVPGFLPDNPLKNAEMAVEDDYGMIDGILNNGQRQPPQRELPEKRKSVVEQLKSQPKPEHKKTAPKKSAEREI</sequence>
<evidence type="ECO:0000313" key="7">
    <source>
        <dbReference type="Proteomes" id="UP001464378"/>
    </source>
</evidence>
<organism evidence="6 7">
    <name type="scientific">Pseudoflavonifractor intestinihominis</name>
    <dbReference type="NCBI Taxonomy" id="3133171"/>
    <lineage>
        <taxon>Bacteria</taxon>
        <taxon>Bacillati</taxon>
        <taxon>Bacillota</taxon>
        <taxon>Clostridia</taxon>
        <taxon>Eubacteriales</taxon>
        <taxon>Oscillospiraceae</taxon>
        <taxon>Pseudoflavonifractor</taxon>
    </lineage>
</organism>
<feature type="region of interest" description="Disordered" evidence="4">
    <location>
        <begin position="411"/>
        <end position="436"/>
    </location>
</feature>
<evidence type="ECO:0000256" key="4">
    <source>
        <dbReference type="SAM" id="MobiDB-lite"/>
    </source>
</evidence>
<evidence type="ECO:0000259" key="5">
    <source>
        <dbReference type="SMART" id="SM00400"/>
    </source>
</evidence>
<dbReference type="SMART" id="SM00400">
    <property type="entry name" value="ZnF_CHCC"/>
    <property type="match status" value="1"/>
</dbReference>
<dbReference type="PANTHER" id="PTHR30313">
    <property type="entry name" value="DNA PRIMASE"/>
    <property type="match status" value="1"/>
</dbReference>
<evidence type="ECO:0000256" key="3">
    <source>
        <dbReference type="ARBA" id="ARBA00022833"/>
    </source>
</evidence>
<dbReference type="InterPro" id="IPR002694">
    <property type="entry name" value="Znf_CHC2"/>
</dbReference>
<dbReference type="InterPro" id="IPR036977">
    <property type="entry name" value="DNA_primase_Znf_CHC2"/>
</dbReference>
<keyword evidence="7" id="KW-1185">Reference proteome</keyword>
<dbReference type="InterPro" id="IPR013610">
    <property type="entry name" value="ArdC_N"/>
</dbReference>
<proteinExistence type="predicted"/>
<keyword evidence="3" id="KW-0862">Zinc</keyword>
<dbReference type="InterPro" id="IPR025465">
    <property type="entry name" value="DUF4316"/>
</dbReference>
<feature type="compositionally biased region" description="Basic and acidic residues" evidence="4">
    <location>
        <begin position="965"/>
        <end position="982"/>
    </location>
</feature>
<dbReference type="EMBL" id="JBBMFK010000022">
    <property type="protein sequence ID" value="MEQ2444302.1"/>
    <property type="molecule type" value="Genomic_DNA"/>
</dbReference>
<dbReference type="Gene3D" id="3.90.580.10">
    <property type="entry name" value="Zinc finger, CHC2-type domain"/>
    <property type="match status" value="1"/>
</dbReference>
<evidence type="ECO:0000256" key="2">
    <source>
        <dbReference type="ARBA" id="ARBA00022771"/>
    </source>
</evidence>
<dbReference type="RefSeq" id="WP_002576340.1">
    <property type="nucleotide sequence ID" value="NZ_JBBMFK010000022.1"/>
</dbReference>
<accession>A0ABV1ECB3</accession>
<dbReference type="Pfam" id="PF18830">
    <property type="entry name" value="LPD16"/>
    <property type="match status" value="1"/>
</dbReference>
<keyword evidence="2" id="KW-0863">Zinc-finger</keyword>
<feature type="region of interest" description="Disordered" evidence="4">
    <location>
        <begin position="939"/>
        <end position="982"/>
    </location>
</feature>
<gene>
    <name evidence="6" type="ORF">WMO64_12590</name>
</gene>
<name>A0ABV1ECB3_9FIRM</name>
<evidence type="ECO:0000256" key="1">
    <source>
        <dbReference type="ARBA" id="ARBA00022723"/>
    </source>
</evidence>
<dbReference type="InterPro" id="IPR050219">
    <property type="entry name" value="DnaG_primase"/>
</dbReference>
<dbReference type="PANTHER" id="PTHR30313:SF2">
    <property type="entry name" value="DNA PRIMASE"/>
    <property type="match status" value="1"/>
</dbReference>
<dbReference type="GeneID" id="23114371"/>
<dbReference type="Pfam" id="PF01807">
    <property type="entry name" value="Zn_ribbon_DnaG"/>
    <property type="match status" value="1"/>
</dbReference>
<evidence type="ECO:0000313" key="6">
    <source>
        <dbReference type="EMBL" id="MEQ2444302.1"/>
    </source>
</evidence>
<dbReference type="SUPFAM" id="SSF57783">
    <property type="entry name" value="Zinc beta-ribbon"/>
    <property type="match status" value="1"/>
</dbReference>
<protein>
    <submittedName>
        <fullName evidence="6">LPD16 domain-containing protein</fullName>
    </submittedName>
</protein>
<reference evidence="6 7" key="1">
    <citation type="submission" date="2024-03" db="EMBL/GenBank/DDBJ databases">
        <title>Human intestinal bacterial collection.</title>
        <authorList>
            <person name="Pauvert C."/>
            <person name="Hitch T.C.A."/>
            <person name="Clavel T."/>
        </authorList>
    </citation>
    <scope>NUCLEOTIDE SEQUENCE [LARGE SCALE GENOMIC DNA]</scope>
    <source>
        <strain evidence="6 7">CLA-AP-H29</strain>
    </source>
</reference>
<comment type="caution">
    <text evidence="6">The sequence shown here is derived from an EMBL/GenBank/DDBJ whole genome shotgun (WGS) entry which is preliminary data.</text>
</comment>
<dbReference type="Pfam" id="PF14191">
    <property type="entry name" value="YodL"/>
    <property type="match status" value="1"/>
</dbReference>
<dbReference type="InterPro" id="IPR025923">
    <property type="entry name" value="YodL-like_dom"/>
</dbReference>
<dbReference type="InterPro" id="IPR040568">
    <property type="entry name" value="LPD16"/>
</dbReference>
<feature type="compositionally biased region" description="Basic and acidic residues" evidence="4">
    <location>
        <begin position="413"/>
        <end position="434"/>
    </location>
</feature>
<dbReference type="Pfam" id="PF08401">
    <property type="entry name" value="ArdcN"/>
    <property type="match status" value="1"/>
</dbReference>
<feature type="domain" description="Zinc finger CHC2-type" evidence="5">
    <location>
        <begin position="31"/>
        <end position="81"/>
    </location>
</feature>
<dbReference type="Proteomes" id="UP001464378">
    <property type="component" value="Unassembled WGS sequence"/>
</dbReference>